<dbReference type="PANTHER" id="PTHR45977">
    <property type="entry name" value="TARGET OF ERK KINASE MPK-1"/>
    <property type="match status" value="1"/>
</dbReference>
<keyword evidence="4" id="KW-0808">Transferase</keyword>
<evidence type="ECO:0000256" key="8">
    <source>
        <dbReference type="ARBA" id="ARBA00022786"/>
    </source>
</evidence>
<protein>
    <recommendedName>
        <fullName evidence="3">RING-type E3 ubiquitin transferase</fullName>
        <ecNumber evidence="3">2.3.2.27</ecNumber>
    </recommendedName>
</protein>
<keyword evidence="9" id="KW-0862">Zinc</keyword>
<evidence type="ECO:0000256" key="4">
    <source>
        <dbReference type="ARBA" id="ARBA00022679"/>
    </source>
</evidence>
<feature type="region of interest" description="Disordered" evidence="13">
    <location>
        <begin position="377"/>
        <end position="410"/>
    </location>
</feature>
<evidence type="ECO:0000256" key="13">
    <source>
        <dbReference type="SAM" id="MobiDB-lite"/>
    </source>
</evidence>
<comment type="catalytic activity">
    <reaction evidence="1">
        <text>S-ubiquitinyl-[E2 ubiquitin-conjugating enzyme]-L-cysteine + [acceptor protein]-L-lysine = [E2 ubiquitin-conjugating enzyme]-L-cysteine + N(6)-ubiquitinyl-[acceptor protein]-L-lysine.</text>
        <dbReference type="EC" id="2.3.2.27"/>
    </reaction>
</comment>
<evidence type="ECO:0000256" key="10">
    <source>
        <dbReference type="ARBA" id="ARBA00022989"/>
    </source>
</evidence>
<dbReference type="CDD" id="cd16473">
    <property type="entry name" value="RING-H2_RNF103"/>
    <property type="match status" value="1"/>
</dbReference>
<proteinExistence type="predicted"/>
<feature type="transmembrane region" description="Helical" evidence="14">
    <location>
        <begin position="35"/>
        <end position="54"/>
    </location>
</feature>
<dbReference type="Gene3D" id="3.30.40.10">
    <property type="entry name" value="Zinc/RING finger domain, C3HC4 (zinc finger)"/>
    <property type="match status" value="1"/>
</dbReference>
<reference evidence="16" key="2">
    <citation type="submission" date="2021-01" db="EMBL/GenBank/DDBJ databases">
        <authorList>
            <person name="Schikora-Tamarit M.A."/>
        </authorList>
    </citation>
    <scope>NUCLEOTIDE SEQUENCE</scope>
    <source>
        <strain evidence="16">CBS2887</strain>
    </source>
</reference>
<name>A0A9P8TG41_WICPI</name>
<dbReference type="GO" id="GO:0008270">
    <property type="term" value="F:zinc ion binding"/>
    <property type="evidence" value="ECO:0007669"/>
    <property type="project" value="UniProtKB-KW"/>
</dbReference>
<keyword evidence="10 14" id="KW-1133">Transmembrane helix</keyword>
<gene>
    <name evidence="16" type="ORF">WICPIJ_008853</name>
</gene>
<dbReference type="GO" id="GO:0061630">
    <property type="term" value="F:ubiquitin protein ligase activity"/>
    <property type="evidence" value="ECO:0007669"/>
    <property type="project" value="UniProtKB-EC"/>
</dbReference>
<feature type="region of interest" description="Disordered" evidence="13">
    <location>
        <begin position="1"/>
        <end position="24"/>
    </location>
</feature>
<feature type="compositionally biased region" description="Acidic residues" evidence="13">
    <location>
        <begin position="157"/>
        <end position="168"/>
    </location>
</feature>
<evidence type="ECO:0000313" key="17">
    <source>
        <dbReference type="Proteomes" id="UP000774326"/>
    </source>
</evidence>
<evidence type="ECO:0000256" key="2">
    <source>
        <dbReference type="ARBA" id="ARBA00004141"/>
    </source>
</evidence>
<keyword evidence="8" id="KW-0833">Ubl conjugation pathway</keyword>
<feature type="domain" description="RING-type" evidence="15">
    <location>
        <begin position="229"/>
        <end position="271"/>
    </location>
</feature>
<dbReference type="InterPro" id="IPR001841">
    <property type="entry name" value="Znf_RING"/>
</dbReference>
<dbReference type="AlphaFoldDB" id="A0A9P8TG41"/>
<keyword evidence="7 12" id="KW-0863">Zinc-finger</keyword>
<feature type="compositionally biased region" description="Basic and acidic residues" evidence="13">
    <location>
        <begin position="202"/>
        <end position="211"/>
    </location>
</feature>
<dbReference type="PROSITE" id="PS50089">
    <property type="entry name" value="ZF_RING_2"/>
    <property type="match status" value="1"/>
</dbReference>
<evidence type="ECO:0000256" key="14">
    <source>
        <dbReference type="SAM" id="Phobius"/>
    </source>
</evidence>
<keyword evidence="6" id="KW-0479">Metal-binding</keyword>
<dbReference type="GO" id="GO:0016567">
    <property type="term" value="P:protein ubiquitination"/>
    <property type="evidence" value="ECO:0007669"/>
    <property type="project" value="TreeGrafter"/>
</dbReference>
<keyword evidence="17" id="KW-1185">Reference proteome</keyword>
<evidence type="ECO:0000256" key="3">
    <source>
        <dbReference type="ARBA" id="ARBA00012483"/>
    </source>
</evidence>
<dbReference type="PANTHER" id="PTHR45977:SF4">
    <property type="entry name" value="RING-TYPE DOMAIN-CONTAINING PROTEIN"/>
    <property type="match status" value="1"/>
</dbReference>
<evidence type="ECO:0000256" key="12">
    <source>
        <dbReference type="PROSITE-ProRule" id="PRU00175"/>
    </source>
</evidence>
<evidence type="ECO:0000256" key="5">
    <source>
        <dbReference type="ARBA" id="ARBA00022692"/>
    </source>
</evidence>
<dbReference type="InterPro" id="IPR013083">
    <property type="entry name" value="Znf_RING/FYVE/PHD"/>
</dbReference>
<dbReference type="Proteomes" id="UP000774326">
    <property type="component" value="Unassembled WGS sequence"/>
</dbReference>
<feature type="region of interest" description="Disordered" evidence="13">
    <location>
        <begin position="155"/>
        <end position="211"/>
    </location>
</feature>
<feature type="compositionally biased region" description="Low complexity" evidence="13">
    <location>
        <begin position="183"/>
        <end position="201"/>
    </location>
</feature>
<evidence type="ECO:0000256" key="7">
    <source>
        <dbReference type="ARBA" id="ARBA00022771"/>
    </source>
</evidence>
<feature type="compositionally biased region" description="Polar residues" evidence="13">
    <location>
        <begin position="394"/>
        <end position="410"/>
    </location>
</feature>
<evidence type="ECO:0000313" key="16">
    <source>
        <dbReference type="EMBL" id="KAH3678303.1"/>
    </source>
</evidence>
<keyword evidence="11 14" id="KW-0472">Membrane</keyword>
<dbReference type="GO" id="GO:0006511">
    <property type="term" value="P:ubiquitin-dependent protein catabolic process"/>
    <property type="evidence" value="ECO:0007669"/>
    <property type="project" value="TreeGrafter"/>
</dbReference>
<sequence length="460" mass="50914">MSSPSPAMTMSAPTPTATSTGSLSSGSAVSQPSSILFFIAVAIGVLIALLFLFFSVRYYVRSRMGIFATARITTLDNGVIIVSNDYPAQTLNAYTPEAFDVVRAQRRRRRRYLKKRRLTEEELDHLFPVRTYQNWLDGGAELDAKNRDIAAQLKEEHDEDVQHDEAEQEQAVSELPQAQDTANNEINVNNPNQEVASSSSSNDHDHNVNKEIDLSNPSEAEMHFDSGTCAICIDTFEPEDQVRGLICGHVFHQECLDPWLTKRKACCPMCKRDYYMKNNNRSEDGENDGNEADDNASMALPEVQYTTVSERVTEILSNHPEYQAQAEERIKRYMSRGYRFLWVIMGISVHDLLNSAIMELDYENSYTAEGRQRTEAAAAAAAAAADPSHPASDPTATSGDTALNSTSNPVSVECPLPSIAQIPTLTDVTVTHANIVDDRIDHSLESEAQASRDRISGTIV</sequence>
<comment type="subcellular location">
    <subcellularLocation>
        <location evidence="2">Membrane</location>
        <topology evidence="2">Multi-pass membrane protein</topology>
    </subcellularLocation>
</comment>
<accession>A0A9P8TG41</accession>
<evidence type="ECO:0000259" key="15">
    <source>
        <dbReference type="PROSITE" id="PS50089"/>
    </source>
</evidence>
<reference evidence="16" key="1">
    <citation type="journal article" date="2021" name="Open Biol.">
        <title>Shared evolutionary footprints suggest mitochondrial oxidative damage underlies multiple complex I losses in fungi.</title>
        <authorList>
            <person name="Schikora-Tamarit M.A."/>
            <person name="Marcet-Houben M."/>
            <person name="Nosek J."/>
            <person name="Gabaldon T."/>
        </authorList>
    </citation>
    <scope>NUCLEOTIDE SEQUENCE</scope>
    <source>
        <strain evidence="16">CBS2887</strain>
    </source>
</reference>
<evidence type="ECO:0000256" key="6">
    <source>
        <dbReference type="ARBA" id="ARBA00022723"/>
    </source>
</evidence>
<organism evidence="16 17">
    <name type="scientific">Wickerhamomyces pijperi</name>
    <name type="common">Yeast</name>
    <name type="synonym">Pichia pijperi</name>
    <dbReference type="NCBI Taxonomy" id="599730"/>
    <lineage>
        <taxon>Eukaryota</taxon>
        <taxon>Fungi</taxon>
        <taxon>Dikarya</taxon>
        <taxon>Ascomycota</taxon>
        <taxon>Saccharomycotina</taxon>
        <taxon>Saccharomycetes</taxon>
        <taxon>Phaffomycetales</taxon>
        <taxon>Wickerhamomycetaceae</taxon>
        <taxon>Wickerhamomyces</taxon>
    </lineage>
</organism>
<evidence type="ECO:0000256" key="11">
    <source>
        <dbReference type="ARBA" id="ARBA00023136"/>
    </source>
</evidence>
<dbReference type="OrthoDB" id="8062037at2759"/>
<dbReference type="Pfam" id="PF13639">
    <property type="entry name" value="zf-RING_2"/>
    <property type="match status" value="1"/>
</dbReference>
<keyword evidence="5 14" id="KW-0812">Transmembrane</keyword>
<evidence type="ECO:0000256" key="9">
    <source>
        <dbReference type="ARBA" id="ARBA00022833"/>
    </source>
</evidence>
<dbReference type="SUPFAM" id="SSF57850">
    <property type="entry name" value="RING/U-box"/>
    <property type="match status" value="1"/>
</dbReference>
<dbReference type="EC" id="2.3.2.27" evidence="3"/>
<dbReference type="EMBL" id="JAEUBG010005102">
    <property type="protein sequence ID" value="KAH3678303.1"/>
    <property type="molecule type" value="Genomic_DNA"/>
</dbReference>
<dbReference type="GO" id="GO:0016020">
    <property type="term" value="C:membrane"/>
    <property type="evidence" value="ECO:0007669"/>
    <property type="project" value="UniProtKB-SubCell"/>
</dbReference>
<dbReference type="SMART" id="SM00184">
    <property type="entry name" value="RING"/>
    <property type="match status" value="1"/>
</dbReference>
<comment type="caution">
    <text evidence="16">The sequence shown here is derived from an EMBL/GenBank/DDBJ whole genome shotgun (WGS) entry which is preliminary data.</text>
</comment>
<evidence type="ECO:0000256" key="1">
    <source>
        <dbReference type="ARBA" id="ARBA00000900"/>
    </source>
</evidence>